<dbReference type="Proteomes" id="UP000182692">
    <property type="component" value="Unassembled WGS sequence"/>
</dbReference>
<feature type="region of interest" description="Disordered" evidence="1">
    <location>
        <begin position="1"/>
        <end position="25"/>
    </location>
</feature>
<proteinExistence type="predicted"/>
<dbReference type="AlphaFoldDB" id="A0A1I5TDD2"/>
<evidence type="ECO:0000256" key="1">
    <source>
        <dbReference type="SAM" id="MobiDB-lite"/>
    </source>
</evidence>
<dbReference type="EMBL" id="FOWR01000025">
    <property type="protein sequence ID" value="SFP80841.1"/>
    <property type="molecule type" value="Genomic_DNA"/>
</dbReference>
<protein>
    <submittedName>
        <fullName evidence="2">Uncharacterized protein</fullName>
    </submittedName>
</protein>
<feature type="compositionally biased region" description="Polar residues" evidence="1">
    <location>
        <begin position="11"/>
        <end position="20"/>
    </location>
</feature>
<dbReference type="STRING" id="1121869.SAMN03084138_03177"/>
<gene>
    <name evidence="2" type="ORF">SAMN03084138_03177</name>
</gene>
<evidence type="ECO:0000313" key="2">
    <source>
        <dbReference type="EMBL" id="SFP80841.1"/>
    </source>
</evidence>
<evidence type="ECO:0000313" key="3">
    <source>
        <dbReference type="Proteomes" id="UP000182692"/>
    </source>
</evidence>
<reference evidence="2 3" key="1">
    <citation type="submission" date="2016-10" db="EMBL/GenBank/DDBJ databases">
        <authorList>
            <person name="de Groot N.N."/>
        </authorList>
    </citation>
    <scope>NUCLEOTIDE SEQUENCE [LARGE SCALE GENOMIC DNA]</scope>
    <source>
        <strain evidence="2 3">DSM 15893</strain>
    </source>
</reference>
<accession>A0A1I5TDD2</accession>
<name>A0A1I5TDD2_9GAMM</name>
<sequence length="77" mass="8745">MRFTGCRAAITSGSEKTLSSGQGGERLEHQVRLDENLMLPLRHVNGRLGRLWRSLLLELPHSSNRDFRARVEEAMTV</sequence>
<organism evidence="2 3">
    <name type="scientific">Enterovibrio norvegicus DSM 15893</name>
    <dbReference type="NCBI Taxonomy" id="1121869"/>
    <lineage>
        <taxon>Bacteria</taxon>
        <taxon>Pseudomonadati</taxon>
        <taxon>Pseudomonadota</taxon>
        <taxon>Gammaproteobacteria</taxon>
        <taxon>Vibrionales</taxon>
        <taxon>Vibrionaceae</taxon>
        <taxon>Enterovibrio</taxon>
    </lineage>
</organism>